<gene>
    <name evidence="2" type="ORF">CR513_52229</name>
</gene>
<keyword evidence="3" id="KW-1185">Reference proteome</keyword>
<feature type="region of interest" description="Disordered" evidence="1">
    <location>
        <begin position="90"/>
        <end position="121"/>
    </location>
</feature>
<dbReference type="Proteomes" id="UP000257109">
    <property type="component" value="Unassembled WGS sequence"/>
</dbReference>
<feature type="compositionally biased region" description="Basic and acidic residues" evidence="1">
    <location>
        <begin position="98"/>
        <end position="121"/>
    </location>
</feature>
<protein>
    <submittedName>
        <fullName evidence="2">Uncharacterized protein</fullName>
    </submittedName>
</protein>
<feature type="non-terminal residue" evidence="2">
    <location>
        <position position="1"/>
    </location>
</feature>
<proteinExistence type="predicted"/>
<accession>A0A371ERS8</accession>
<dbReference type="EMBL" id="QJKJ01012411">
    <property type="protein sequence ID" value="RDX68748.1"/>
    <property type="molecule type" value="Genomic_DNA"/>
</dbReference>
<evidence type="ECO:0000313" key="2">
    <source>
        <dbReference type="EMBL" id="RDX68748.1"/>
    </source>
</evidence>
<evidence type="ECO:0000313" key="3">
    <source>
        <dbReference type="Proteomes" id="UP000257109"/>
    </source>
</evidence>
<name>A0A371ERS8_MUCPR</name>
<organism evidence="2 3">
    <name type="scientific">Mucuna pruriens</name>
    <name type="common">Velvet bean</name>
    <name type="synonym">Dolichos pruriens</name>
    <dbReference type="NCBI Taxonomy" id="157652"/>
    <lineage>
        <taxon>Eukaryota</taxon>
        <taxon>Viridiplantae</taxon>
        <taxon>Streptophyta</taxon>
        <taxon>Embryophyta</taxon>
        <taxon>Tracheophyta</taxon>
        <taxon>Spermatophyta</taxon>
        <taxon>Magnoliopsida</taxon>
        <taxon>eudicotyledons</taxon>
        <taxon>Gunneridae</taxon>
        <taxon>Pentapetalae</taxon>
        <taxon>rosids</taxon>
        <taxon>fabids</taxon>
        <taxon>Fabales</taxon>
        <taxon>Fabaceae</taxon>
        <taxon>Papilionoideae</taxon>
        <taxon>50 kb inversion clade</taxon>
        <taxon>NPAAA clade</taxon>
        <taxon>indigoferoid/millettioid clade</taxon>
        <taxon>Phaseoleae</taxon>
        <taxon>Mucuna</taxon>
    </lineage>
</organism>
<evidence type="ECO:0000256" key="1">
    <source>
        <dbReference type="SAM" id="MobiDB-lite"/>
    </source>
</evidence>
<reference evidence="2" key="1">
    <citation type="submission" date="2018-05" db="EMBL/GenBank/DDBJ databases">
        <title>Draft genome of Mucuna pruriens seed.</title>
        <authorList>
            <person name="Nnadi N.E."/>
            <person name="Vos R."/>
            <person name="Hasami M.H."/>
            <person name="Devisetty U.K."/>
            <person name="Aguiy J.C."/>
        </authorList>
    </citation>
    <scope>NUCLEOTIDE SEQUENCE [LARGE SCALE GENOMIC DNA]</scope>
    <source>
        <strain evidence="2">JCA_2017</strain>
    </source>
</reference>
<comment type="caution">
    <text evidence="2">The sequence shown here is derived from an EMBL/GenBank/DDBJ whole genome shotgun (WGS) entry which is preliminary data.</text>
</comment>
<dbReference type="AlphaFoldDB" id="A0A371ERS8"/>
<dbReference type="OrthoDB" id="1741700at2759"/>
<sequence>MAYDQANQERKLELQELEELCLKAYENSQIYKKKVKQFHDSRILRKEFRVRQKVLLCNFQLKLIAGKICSRRIVIGSSLSQLQFHVKTESMPTLSQSVKRESQRSRLDQRKLSRPEKIPPG</sequence>